<keyword evidence="2" id="KW-0605">Phycobilisome</keyword>
<dbReference type="Pfam" id="PF05729">
    <property type="entry name" value="NACHT"/>
    <property type="match status" value="1"/>
</dbReference>
<dbReference type="Pfam" id="PF22734">
    <property type="entry name" value="NNH2"/>
    <property type="match status" value="1"/>
</dbReference>
<dbReference type="InterPro" id="IPR011989">
    <property type="entry name" value="ARM-like"/>
</dbReference>
<dbReference type="STRING" id="203124.Tery_2498"/>
<dbReference type="KEGG" id="ter:Tery_2498"/>
<evidence type="ECO:0000313" key="4">
    <source>
        <dbReference type="EMBL" id="ABG51705.1"/>
    </source>
</evidence>
<evidence type="ECO:0000256" key="2">
    <source>
        <dbReference type="ARBA" id="ARBA00022738"/>
    </source>
</evidence>
<dbReference type="Gene3D" id="3.40.50.300">
    <property type="entry name" value="P-loop containing nucleotide triphosphate hydrolases"/>
    <property type="match status" value="1"/>
</dbReference>
<dbReference type="EMBL" id="CP000393">
    <property type="protein sequence ID" value="ABG51705.1"/>
    <property type="molecule type" value="Genomic_DNA"/>
</dbReference>
<sequence>MIEWLVAWGSSEAVKFIAQEVVGKLGKGAVEDYVKDFLKQNISNAVARIANGEPLKKATKQAIKDFENLGYKELKNTDLSESKLKEYDKYFKSFIQEGSVLEVLISAFDNDVKILDINKLATAWNKINPPLPDNFDWDFLAKQHQRSVKDIIRSFPELRIILDSKNLDQIANQNYKITPEFDLRKYQEGIQEQYGNLKLESLDTSGYGYNELKLWGMFIPQNVRESQEFRPQLYEVPKEYLQQLKETGQLEAEFSPEQLETVRRRYLEQPVRSVLELIENTNYKYLVILGDPGSGKSTLLQYIALEWAELPLKDLPLKPIPLLIELRTYVRNHETNNCQNFLDFLEKGSGLNCHFPQKELHAKLQNGDAIVMFDGLDEVFEPAKRKEIITDIHRFTNDYKNVRVIVTSRVIGYQPQQLRDAEFYHFMLQDLGSEQVDNFIQLWHDLTYQDEGEKERKRERLKRAINDSSAIKQLSGNPLLLTMMAILNRHQELPRDRAELYNQASRVLLQQWDMERALVDAKIDPITIDYKDKQEILRRVADFMQQNKEGLAGNLIDESSLENIIKDYLKSVDINDVRVVARALMEQLRVRNFILCFVGGGYYAFVHRTFLEYFCAWSFVWQFTVTQTLGKDGLINDVFGGHWRDEKWHEVLRLISGMIDAKFVGDIISYLMEQDGEEEKFQNLFLAGKCLSEVRSSQGIDDVENRLLNRLKELTGYDLGYFYQPLYLSFSSISREIYRKNLDLVREIRTQAVEIVATTWRDDPSTYAWLKQRVVSDEDSDVRREAVRQIATGWKHEPGILELLKQWVVSDEDSDVRREALRQIATGWKHEPGILELLKQWVVSDESEYVRTEAVRQIATGWKHEPGILELLKQWVVSDESEDVRGEALGQIATGWKHEPGILELLKQWVVSDENWHVRTEALRQIVTGWKHEPGILELLKQWVVSDESELVRGEALRQIATGWKHEPGILDLLKQRVVSDESEYVRTEAVGQIATGWKHEPGILELLKQRVVSDDSESVRAEALRQIATGWKHEPGILELLKQRVVSDDSESVRAEALRQIATGWKHEPGILELLKQRVVSDDSESVRAEALRQIATGWKHEPGILELLKQRVVSDDSEDVRREAVRQIATGWKHEPGILELLKQWVVSDESEYVRREALGQIATGWKHEPGILELLKQWVVSDESEYVRREALRQIATGWKHEPGIFELLKQRVVSHESSSVRTEAVRQIATGWKHEPGILELLKQKVVSDESWDVRREAVKQIATGWKQEPGTFEIFYDNALNDPFERIHEIQDNPRQTALEAIVKQYPDHPQTLPLLQDRAENDPDEQLQNWAKRKLRSLKNNQR</sequence>
<dbReference type="GO" id="GO:0030089">
    <property type="term" value="C:phycobilisome"/>
    <property type="evidence" value="ECO:0007669"/>
    <property type="project" value="UniProtKB-KW"/>
</dbReference>
<dbReference type="PANTHER" id="PTHR12697">
    <property type="entry name" value="PBS LYASE HEAT-LIKE PROTEIN"/>
    <property type="match status" value="1"/>
</dbReference>
<feature type="domain" description="NACHT" evidence="3">
    <location>
        <begin position="284"/>
        <end position="409"/>
    </location>
</feature>
<dbReference type="PROSITE" id="PS50837">
    <property type="entry name" value="NACHT"/>
    <property type="match status" value="1"/>
</dbReference>
<dbReference type="PANTHER" id="PTHR12697:SF5">
    <property type="entry name" value="DEOXYHYPUSINE HYDROXYLASE"/>
    <property type="match status" value="1"/>
</dbReference>
<dbReference type="eggNOG" id="COG5635">
    <property type="taxonomic scope" value="Bacteria"/>
</dbReference>
<proteinExistence type="predicted"/>
<dbReference type="InterPro" id="IPR054569">
    <property type="entry name" value="NNH2"/>
</dbReference>
<dbReference type="HOGENOM" id="CLU_002747_0_0_3"/>
<accession>Q111W9</accession>
<dbReference type="InterPro" id="IPR007111">
    <property type="entry name" value="NACHT_NTPase"/>
</dbReference>
<dbReference type="RefSeq" id="WP_011612069.1">
    <property type="nucleotide sequence ID" value="NC_008312.1"/>
</dbReference>
<evidence type="ECO:0000256" key="1">
    <source>
        <dbReference type="ARBA" id="ARBA00022549"/>
    </source>
</evidence>
<evidence type="ECO:0000259" key="3">
    <source>
        <dbReference type="PROSITE" id="PS50837"/>
    </source>
</evidence>
<dbReference type="SUPFAM" id="SSF48371">
    <property type="entry name" value="ARM repeat"/>
    <property type="match status" value="1"/>
</dbReference>
<name>Q111W9_TRIEI</name>
<reference evidence="4" key="1">
    <citation type="submission" date="2006-06" db="EMBL/GenBank/DDBJ databases">
        <title>Complete sequence of Trichodesmium erythraeum IMS101.</title>
        <authorList>
            <consortium name="US DOE Joint Genome Institute"/>
            <person name="Copeland A."/>
            <person name="Lucas S."/>
            <person name="Lapidus A."/>
            <person name="Barry K."/>
            <person name="Detter J.C."/>
            <person name="Glavina del Rio T."/>
            <person name="Hammon N."/>
            <person name="Israni S."/>
            <person name="Dalin E."/>
            <person name="Tice H."/>
            <person name="Pitluck S."/>
            <person name="Kiss H."/>
            <person name="Munk A.C."/>
            <person name="Brettin T."/>
            <person name="Bruce D."/>
            <person name="Han C."/>
            <person name="Tapia R."/>
            <person name="Gilna P."/>
            <person name="Schmutz J."/>
            <person name="Larimer F."/>
            <person name="Land M."/>
            <person name="Hauser L."/>
            <person name="Kyrpides N."/>
            <person name="Kim E."/>
            <person name="Richardson P."/>
        </authorList>
    </citation>
    <scope>NUCLEOTIDE SEQUENCE [LARGE SCALE GENOMIC DNA]</scope>
    <source>
        <strain evidence="4">IMS101</strain>
    </source>
</reference>
<dbReference type="SUPFAM" id="SSF52540">
    <property type="entry name" value="P-loop containing nucleoside triphosphate hydrolases"/>
    <property type="match status" value="1"/>
</dbReference>
<dbReference type="GO" id="GO:0016491">
    <property type="term" value="F:oxidoreductase activity"/>
    <property type="evidence" value="ECO:0007669"/>
    <property type="project" value="TreeGrafter"/>
</dbReference>
<organism evidence="4">
    <name type="scientific">Trichodesmium erythraeum (strain IMS101)</name>
    <dbReference type="NCBI Taxonomy" id="203124"/>
    <lineage>
        <taxon>Bacteria</taxon>
        <taxon>Bacillati</taxon>
        <taxon>Cyanobacteriota</taxon>
        <taxon>Cyanophyceae</taxon>
        <taxon>Oscillatoriophycideae</taxon>
        <taxon>Oscillatoriales</taxon>
        <taxon>Microcoleaceae</taxon>
        <taxon>Trichodesmium</taxon>
    </lineage>
</organism>
<gene>
    <name evidence="4" type="ordered locus">Tery_2498</name>
</gene>
<dbReference type="OrthoDB" id="135105at2"/>
<dbReference type="InterPro" id="IPR027417">
    <property type="entry name" value="P-loop_NTPase"/>
</dbReference>
<dbReference type="InterPro" id="IPR016024">
    <property type="entry name" value="ARM-type_fold"/>
</dbReference>
<protein>
    <submittedName>
        <fullName evidence="4">Putative signal transduction protein with Nacht domain</fullName>
    </submittedName>
</protein>
<dbReference type="eggNOG" id="COG1413">
    <property type="taxonomic scope" value="Bacteria"/>
</dbReference>
<dbReference type="Gene3D" id="1.25.10.10">
    <property type="entry name" value="Leucine-rich Repeat Variant"/>
    <property type="match status" value="5"/>
</dbReference>
<dbReference type="Pfam" id="PF13646">
    <property type="entry name" value="HEAT_2"/>
    <property type="match status" value="4"/>
</dbReference>
<keyword evidence="1" id="KW-0042">Antenna complex</keyword>